<dbReference type="Gene3D" id="2.20.25.10">
    <property type="match status" value="1"/>
</dbReference>
<dbReference type="SUPFAM" id="SSF82784">
    <property type="entry name" value="OsmC-like"/>
    <property type="match status" value="1"/>
</dbReference>
<evidence type="ECO:0000256" key="1">
    <source>
        <dbReference type="ARBA" id="ARBA00007378"/>
    </source>
</evidence>
<evidence type="ECO:0000313" key="3">
    <source>
        <dbReference type="Proteomes" id="UP000050331"/>
    </source>
</evidence>
<dbReference type="KEGG" id="lao:AOX59_01630"/>
<gene>
    <name evidence="2" type="ORF">AOX59_01630</name>
</gene>
<dbReference type="PANTHER" id="PTHR33797:SF2">
    <property type="entry name" value="ORGANIC HYDROPEROXIDE RESISTANCE PROTEIN-LIKE"/>
    <property type="match status" value="1"/>
</dbReference>
<dbReference type="RefSeq" id="WP_068440899.1">
    <property type="nucleotide sequence ID" value="NZ_CP013862.1"/>
</dbReference>
<accession>A0A0U3W2J9</accession>
<dbReference type="NCBIfam" id="TIGR03561">
    <property type="entry name" value="organ_hyd_perox"/>
    <property type="match status" value="1"/>
</dbReference>
<comment type="similarity">
    <text evidence="1">Belongs to the OsmC/Ohr family.</text>
</comment>
<dbReference type="EMBL" id="CP013862">
    <property type="protein sequence ID" value="ALX47410.1"/>
    <property type="molecule type" value="Genomic_DNA"/>
</dbReference>
<reference evidence="2 3" key="1">
    <citation type="submission" date="2016-01" db="EMBL/GenBank/DDBJ databases">
        <title>Complete genome sequence of strain Lentibacillus amyloliquefaciens LAM0015T isolated from saline sediment.</title>
        <authorList>
            <person name="Wang J.-L."/>
            <person name="He M.-X."/>
        </authorList>
    </citation>
    <scope>NUCLEOTIDE SEQUENCE [LARGE SCALE GENOMIC DNA]</scope>
    <source>
        <strain evidence="2 3">LAM0015</strain>
    </source>
</reference>
<proteinExistence type="inferred from homology"/>
<dbReference type="InterPro" id="IPR003718">
    <property type="entry name" value="OsmC/Ohr_fam"/>
</dbReference>
<dbReference type="InterPro" id="IPR015946">
    <property type="entry name" value="KH_dom-like_a/b"/>
</dbReference>
<dbReference type="STRING" id="1472767.AOX59_01630"/>
<dbReference type="InterPro" id="IPR036102">
    <property type="entry name" value="OsmC/Ohrsf"/>
</dbReference>
<name>A0A0U3W2J9_9BACI</name>
<dbReference type="GO" id="GO:0006979">
    <property type="term" value="P:response to oxidative stress"/>
    <property type="evidence" value="ECO:0007669"/>
    <property type="project" value="InterPro"/>
</dbReference>
<dbReference type="AlphaFoldDB" id="A0A0U3W2J9"/>
<keyword evidence="3" id="KW-1185">Reference proteome</keyword>
<sequence>MSDVIFTSKATAKNGRDGHVRSSDGLIDLDLVNPANNKDAEGTNPEQLFAAAYSGCFDSAIHLVASQQNKKIDSETTAEVSFMKDPEDDGFKIGVTLHIKIEGVNPEEAEELAQAAHQACPYSKATRGNIEVKLNAKPSDEPS</sequence>
<protein>
    <submittedName>
        <fullName evidence="2">Organic hydroperoxide resistance protein OhrA</fullName>
    </submittedName>
</protein>
<dbReference type="Proteomes" id="UP000050331">
    <property type="component" value="Chromosome"/>
</dbReference>
<dbReference type="PANTHER" id="PTHR33797">
    <property type="entry name" value="ORGANIC HYDROPEROXIDE RESISTANCE PROTEIN-LIKE"/>
    <property type="match status" value="1"/>
</dbReference>
<evidence type="ECO:0000313" key="2">
    <source>
        <dbReference type="EMBL" id="ALX47410.1"/>
    </source>
</evidence>
<dbReference type="OrthoDB" id="9797508at2"/>
<dbReference type="InterPro" id="IPR019953">
    <property type="entry name" value="OHR"/>
</dbReference>
<dbReference type="Gene3D" id="3.30.300.20">
    <property type="match status" value="1"/>
</dbReference>
<organism evidence="2 3">
    <name type="scientific">Lentibacillus amyloliquefaciens</name>
    <dbReference type="NCBI Taxonomy" id="1472767"/>
    <lineage>
        <taxon>Bacteria</taxon>
        <taxon>Bacillati</taxon>
        <taxon>Bacillota</taxon>
        <taxon>Bacilli</taxon>
        <taxon>Bacillales</taxon>
        <taxon>Bacillaceae</taxon>
        <taxon>Lentibacillus</taxon>
    </lineage>
</organism>
<dbReference type="Pfam" id="PF02566">
    <property type="entry name" value="OsmC"/>
    <property type="match status" value="1"/>
</dbReference>